<dbReference type="EMBL" id="CP145316">
    <property type="protein sequence ID" value="XAM18704.1"/>
    <property type="molecule type" value="Genomic_DNA"/>
</dbReference>
<accession>A0ABZ3F6B7</accession>
<name>A0ABZ3F6B7_9HELI</name>
<reference evidence="1 2" key="1">
    <citation type="submission" date="2024-02" db="EMBL/GenBank/DDBJ databases">
        <title>Genome and pathogenicity analysis of Helicobacter mastomyrinus isolated from mice.</title>
        <authorList>
            <person name="Zhu L."/>
        </authorList>
    </citation>
    <scope>NUCLEOTIDE SEQUENCE [LARGE SCALE GENOMIC DNA]</scope>
    <source>
        <strain evidence="1 2">Hm-17</strain>
    </source>
</reference>
<evidence type="ECO:0000313" key="1">
    <source>
        <dbReference type="EMBL" id="XAM18704.1"/>
    </source>
</evidence>
<evidence type="ECO:0000313" key="2">
    <source>
        <dbReference type="Proteomes" id="UP001434737"/>
    </source>
</evidence>
<keyword evidence="2" id="KW-1185">Reference proteome</keyword>
<protein>
    <recommendedName>
        <fullName evidence="3">Phage protein</fullName>
    </recommendedName>
</protein>
<gene>
    <name evidence="1" type="ORF">V3I05_03220</name>
</gene>
<evidence type="ECO:0008006" key="3">
    <source>
        <dbReference type="Google" id="ProtNLM"/>
    </source>
</evidence>
<organism evidence="1 2">
    <name type="scientific">Helicobacter mastomyrinus</name>
    <dbReference type="NCBI Taxonomy" id="287948"/>
    <lineage>
        <taxon>Bacteria</taxon>
        <taxon>Pseudomonadati</taxon>
        <taxon>Campylobacterota</taxon>
        <taxon>Epsilonproteobacteria</taxon>
        <taxon>Campylobacterales</taxon>
        <taxon>Helicobacteraceae</taxon>
        <taxon>Helicobacter</taxon>
    </lineage>
</organism>
<proteinExistence type="predicted"/>
<sequence>MNKSFVFKVERPSINIQAQLSNGESIELEILESNANQLAELESQKDTLKGFELTKKHLSENIKGEKKDEFIADLLENGSLADFYTAINEQFRAIKGAKRKN</sequence>
<dbReference type="Proteomes" id="UP001434737">
    <property type="component" value="Chromosome"/>
</dbReference>
<dbReference type="RefSeq" id="WP_300449077.1">
    <property type="nucleotide sequence ID" value="NZ_CP145316.1"/>
</dbReference>